<evidence type="ECO:0000259" key="8">
    <source>
        <dbReference type="PROSITE" id="PS50089"/>
    </source>
</evidence>
<feature type="domain" description="Helicase ATP-binding" evidence="9">
    <location>
        <begin position="245"/>
        <end position="429"/>
    </location>
</feature>
<reference evidence="11" key="1">
    <citation type="journal article" date="2023" name="Mol. Phylogenet. Evol.">
        <title>Genome-scale phylogeny and comparative genomics of the fungal order Sordariales.</title>
        <authorList>
            <person name="Hensen N."/>
            <person name="Bonometti L."/>
            <person name="Westerberg I."/>
            <person name="Brannstrom I.O."/>
            <person name="Guillou S."/>
            <person name="Cros-Aarteil S."/>
            <person name="Calhoun S."/>
            <person name="Haridas S."/>
            <person name="Kuo A."/>
            <person name="Mondo S."/>
            <person name="Pangilinan J."/>
            <person name="Riley R."/>
            <person name="LaButti K."/>
            <person name="Andreopoulos B."/>
            <person name="Lipzen A."/>
            <person name="Chen C."/>
            <person name="Yan M."/>
            <person name="Daum C."/>
            <person name="Ng V."/>
            <person name="Clum A."/>
            <person name="Steindorff A."/>
            <person name="Ohm R.A."/>
            <person name="Martin F."/>
            <person name="Silar P."/>
            <person name="Natvig D.O."/>
            <person name="Lalanne C."/>
            <person name="Gautier V."/>
            <person name="Ament-Velasquez S.L."/>
            <person name="Kruys A."/>
            <person name="Hutchinson M.I."/>
            <person name="Powell A.J."/>
            <person name="Barry K."/>
            <person name="Miller A.N."/>
            <person name="Grigoriev I.V."/>
            <person name="Debuchy R."/>
            <person name="Gladieux P."/>
            <person name="Hiltunen Thoren M."/>
            <person name="Johannesson H."/>
        </authorList>
    </citation>
    <scope>NUCLEOTIDE SEQUENCE</scope>
    <source>
        <strain evidence="11">PSN293</strain>
    </source>
</reference>
<feature type="domain" description="Helicase C-terminal" evidence="10">
    <location>
        <begin position="679"/>
        <end position="831"/>
    </location>
</feature>
<dbReference type="PROSITE" id="PS51194">
    <property type="entry name" value="HELICASE_CTER"/>
    <property type="match status" value="1"/>
</dbReference>
<dbReference type="SUPFAM" id="SSF52540">
    <property type="entry name" value="P-loop containing nucleoside triphosphate hydrolases"/>
    <property type="match status" value="2"/>
</dbReference>
<dbReference type="GO" id="GO:0005524">
    <property type="term" value="F:ATP binding"/>
    <property type="evidence" value="ECO:0007669"/>
    <property type="project" value="UniProtKB-KW"/>
</dbReference>
<dbReference type="InterPro" id="IPR014001">
    <property type="entry name" value="Helicase_ATP-bd"/>
</dbReference>
<evidence type="ECO:0000313" key="12">
    <source>
        <dbReference type="Proteomes" id="UP001301769"/>
    </source>
</evidence>
<evidence type="ECO:0000313" key="11">
    <source>
        <dbReference type="EMBL" id="KAK4210760.1"/>
    </source>
</evidence>
<evidence type="ECO:0000256" key="6">
    <source>
        <dbReference type="ARBA" id="ARBA00022840"/>
    </source>
</evidence>
<feature type="domain" description="RING-type" evidence="8">
    <location>
        <begin position="583"/>
        <end position="634"/>
    </location>
</feature>
<dbReference type="Gene3D" id="3.40.50.10810">
    <property type="entry name" value="Tandem AAA-ATPase domain"/>
    <property type="match status" value="1"/>
</dbReference>
<dbReference type="InterPro" id="IPR050628">
    <property type="entry name" value="SNF2_RAD54_helicase_TF"/>
</dbReference>
<reference evidence="11" key="2">
    <citation type="submission" date="2023-05" db="EMBL/GenBank/DDBJ databases">
        <authorList>
            <consortium name="Lawrence Berkeley National Laboratory"/>
            <person name="Steindorff A."/>
            <person name="Hensen N."/>
            <person name="Bonometti L."/>
            <person name="Westerberg I."/>
            <person name="Brannstrom I.O."/>
            <person name="Guillou S."/>
            <person name="Cros-Aarteil S."/>
            <person name="Calhoun S."/>
            <person name="Haridas S."/>
            <person name="Kuo A."/>
            <person name="Mondo S."/>
            <person name="Pangilinan J."/>
            <person name="Riley R."/>
            <person name="Labutti K."/>
            <person name="Andreopoulos B."/>
            <person name="Lipzen A."/>
            <person name="Chen C."/>
            <person name="Yanf M."/>
            <person name="Daum C."/>
            <person name="Ng V."/>
            <person name="Clum A."/>
            <person name="Ohm R."/>
            <person name="Martin F."/>
            <person name="Silar P."/>
            <person name="Natvig D."/>
            <person name="Lalanne C."/>
            <person name="Gautier V."/>
            <person name="Ament-Velasquez S.L."/>
            <person name="Kruys A."/>
            <person name="Hutchinson M.I."/>
            <person name="Powell A.J."/>
            <person name="Barry K."/>
            <person name="Miller A.N."/>
            <person name="Grigoriev I.V."/>
            <person name="Debuchy R."/>
            <person name="Gladieux P."/>
            <person name="Thoren M.H."/>
            <person name="Johannesson H."/>
        </authorList>
    </citation>
    <scope>NUCLEOTIDE SEQUENCE</scope>
    <source>
        <strain evidence="11">PSN293</strain>
    </source>
</reference>
<dbReference type="PROSITE" id="PS50089">
    <property type="entry name" value="ZF_RING_2"/>
    <property type="match status" value="1"/>
</dbReference>
<dbReference type="InterPro" id="IPR038718">
    <property type="entry name" value="SNF2-like_sf"/>
</dbReference>
<dbReference type="InterPro" id="IPR049730">
    <property type="entry name" value="SNF2/RAD54-like_C"/>
</dbReference>
<evidence type="ECO:0000256" key="4">
    <source>
        <dbReference type="ARBA" id="ARBA00022801"/>
    </source>
</evidence>
<evidence type="ECO:0000256" key="7">
    <source>
        <dbReference type="PROSITE-ProRule" id="PRU00175"/>
    </source>
</evidence>
<dbReference type="SMART" id="SM00490">
    <property type="entry name" value="HELICc"/>
    <property type="match status" value="1"/>
</dbReference>
<keyword evidence="5" id="KW-0862">Zinc</keyword>
<dbReference type="PROSITE" id="PS00518">
    <property type="entry name" value="ZF_RING_1"/>
    <property type="match status" value="1"/>
</dbReference>
<dbReference type="InterPro" id="IPR027417">
    <property type="entry name" value="P-loop_NTPase"/>
</dbReference>
<gene>
    <name evidence="11" type="ORF">QBC37DRAFT_291747</name>
</gene>
<name>A0AAN7B7B1_9PEZI</name>
<keyword evidence="1" id="KW-0479">Metal-binding</keyword>
<evidence type="ECO:0000256" key="5">
    <source>
        <dbReference type="ARBA" id="ARBA00022833"/>
    </source>
</evidence>
<dbReference type="InterPro" id="IPR001841">
    <property type="entry name" value="Znf_RING"/>
</dbReference>
<keyword evidence="3 7" id="KW-0863">Zinc-finger</keyword>
<dbReference type="InterPro" id="IPR017907">
    <property type="entry name" value="Znf_RING_CS"/>
</dbReference>
<evidence type="ECO:0000256" key="2">
    <source>
        <dbReference type="ARBA" id="ARBA00022741"/>
    </source>
</evidence>
<keyword evidence="6" id="KW-0067">ATP-binding</keyword>
<proteinExistence type="predicted"/>
<dbReference type="CDD" id="cd18793">
    <property type="entry name" value="SF2_C_SNF"/>
    <property type="match status" value="1"/>
</dbReference>
<dbReference type="CDD" id="cd18008">
    <property type="entry name" value="DEXDc_SHPRH-like"/>
    <property type="match status" value="1"/>
</dbReference>
<dbReference type="EMBL" id="MU858166">
    <property type="protein sequence ID" value="KAK4210760.1"/>
    <property type="molecule type" value="Genomic_DNA"/>
</dbReference>
<dbReference type="PANTHER" id="PTHR45626:SF52">
    <property type="entry name" value="SINGLE-STRANDED DNA-DEPENDENT ATPASE (EUROFUNG)"/>
    <property type="match status" value="1"/>
</dbReference>
<dbReference type="Proteomes" id="UP001301769">
    <property type="component" value="Unassembled WGS sequence"/>
</dbReference>
<dbReference type="GO" id="GO:0008094">
    <property type="term" value="F:ATP-dependent activity, acting on DNA"/>
    <property type="evidence" value="ECO:0007669"/>
    <property type="project" value="TreeGrafter"/>
</dbReference>
<dbReference type="InterPro" id="IPR000330">
    <property type="entry name" value="SNF2_N"/>
</dbReference>
<dbReference type="AlphaFoldDB" id="A0AAN7B7B1"/>
<keyword evidence="4" id="KW-0378">Hydrolase</keyword>
<evidence type="ECO:0000256" key="1">
    <source>
        <dbReference type="ARBA" id="ARBA00022723"/>
    </source>
</evidence>
<evidence type="ECO:0000256" key="3">
    <source>
        <dbReference type="ARBA" id="ARBA00022771"/>
    </source>
</evidence>
<dbReference type="SUPFAM" id="SSF57850">
    <property type="entry name" value="RING/U-box"/>
    <property type="match status" value="1"/>
</dbReference>
<sequence length="844" mass="96031">MEHLVESLKKLAASRPDDVQKFKVIPNTAHILLTLPDETKFGFLRDNMTKPLESLLRKGPAIQVEAVGITERLCKEIGRATKPEDALVHVDINIYGPQSLRDEVGAVLSGHKLWLQRPDCYRSQYPYSNQSNPHMIIFPDVHGDLVEEEIQKEISPASKPRTAKTKLDKFMEEVHISAEDKENGLENETGDQRLKTPLLMHQQQALSFMLQRESGDIPEQRRLWEKTTKNGQEMFIHRITKTSSPVKVEEMGGGVLSDEMGMGKSLCILALIVQTLDASHAWADQRKNDEHTSSKIRRHSHSSLIIVPSALLINHWLKEIRDHTGDALKTLKYHGPGRERELGALEQSDVVITTYNTLAAEATAKKSQLHKINWYRVVLDEGHIIRRQATTLYRHCADLEARSRWCLTGTPIQNRLEDIGALFAFLRAEPFHSIAQFRRFICAPYEEGKPIAKERLILLYRSLCLRRTKDILTLPGCDEQTRTLELTDDEKRQYAKTTNILDRYMRTQEHRAGGAGYGHYHSLQSWKKTQFGLFQAHLQLRILCNHGTFQKPFSWKKRDMKDEKTAEREAFISELGAGSELLCDGCKAFRPIIGLAAGAQHNFAGDCPHSFCLECLEDFSGLPGLENMRTCPLCLRNGNTVVRADDATDVVMQDADRTESTDRDMHQDAYFNHVGYSTKMEALVEDVKKDIVESKSIIFSCWTRTLDLIAKTLRKEQIEFDRIDGKCLLSERQRIIDRFAAKDSAPVLLMTTGTGAFGLNLTAANRIFIVEPQWNPSVENQAIARAIRLRQEKKVQVTRYFIKDTIEEQMMSQQVKKRQVASFGVVREDGLGAAQEHQEEDAHS</sequence>
<protein>
    <submittedName>
        <fullName evidence="11">SNF2 family N-terminal domain-containing protein</fullName>
    </submittedName>
</protein>
<dbReference type="PROSITE" id="PS51192">
    <property type="entry name" value="HELICASE_ATP_BIND_1"/>
    <property type="match status" value="1"/>
</dbReference>
<keyword evidence="12" id="KW-1185">Reference proteome</keyword>
<dbReference type="Pfam" id="PF00176">
    <property type="entry name" value="SNF2-rel_dom"/>
    <property type="match status" value="1"/>
</dbReference>
<dbReference type="GO" id="GO:0005634">
    <property type="term" value="C:nucleus"/>
    <property type="evidence" value="ECO:0007669"/>
    <property type="project" value="TreeGrafter"/>
</dbReference>
<dbReference type="Pfam" id="PF00271">
    <property type="entry name" value="Helicase_C"/>
    <property type="match status" value="1"/>
</dbReference>
<evidence type="ECO:0000259" key="9">
    <source>
        <dbReference type="PROSITE" id="PS51192"/>
    </source>
</evidence>
<dbReference type="GO" id="GO:0006281">
    <property type="term" value="P:DNA repair"/>
    <property type="evidence" value="ECO:0007669"/>
    <property type="project" value="TreeGrafter"/>
</dbReference>
<accession>A0AAN7B7B1</accession>
<dbReference type="GO" id="GO:0016787">
    <property type="term" value="F:hydrolase activity"/>
    <property type="evidence" value="ECO:0007669"/>
    <property type="project" value="UniProtKB-KW"/>
</dbReference>
<dbReference type="InterPro" id="IPR001650">
    <property type="entry name" value="Helicase_C-like"/>
</dbReference>
<dbReference type="SMART" id="SM00487">
    <property type="entry name" value="DEXDc"/>
    <property type="match status" value="1"/>
</dbReference>
<dbReference type="Gene3D" id="3.40.50.300">
    <property type="entry name" value="P-loop containing nucleotide triphosphate hydrolases"/>
    <property type="match status" value="1"/>
</dbReference>
<organism evidence="11 12">
    <name type="scientific">Rhypophila decipiens</name>
    <dbReference type="NCBI Taxonomy" id="261697"/>
    <lineage>
        <taxon>Eukaryota</taxon>
        <taxon>Fungi</taxon>
        <taxon>Dikarya</taxon>
        <taxon>Ascomycota</taxon>
        <taxon>Pezizomycotina</taxon>
        <taxon>Sordariomycetes</taxon>
        <taxon>Sordariomycetidae</taxon>
        <taxon>Sordariales</taxon>
        <taxon>Naviculisporaceae</taxon>
        <taxon>Rhypophila</taxon>
    </lineage>
</organism>
<comment type="caution">
    <text evidence="11">The sequence shown here is derived from an EMBL/GenBank/DDBJ whole genome shotgun (WGS) entry which is preliminary data.</text>
</comment>
<keyword evidence="2" id="KW-0547">Nucleotide-binding</keyword>
<dbReference type="PANTHER" id="PTHR45626">
    <property type="entry name" value="TRANSCRIPTION TERMINATION FACTOR 2-RELATED"/>
    <property type="match status" value="1"/>
</dbReference>
<evidence type="ECO:0000259" key="10">
    <source>
        <dbReference type="PROSITE" id="PS51194"/>
    </source>
</evidence>
<dbReference type="GO" id="GO:0008270">
    <property type="term" value="F:zinc ion binding"/>
    <property type="evidence" value="ECO:0007669"/>
    <property type="project" value="UniProtKB-KW"/>
</dbReference>